<evidence type="ECO:0000313" key="1">
    <source>
        <dbReference type="EMBL" id="PTI50503.1"/>
    </source>
</evidence>
<name>A0A2T4PZB6_STAWA</name>
<dbReference type="CDD" id="cd01427">
    <property type="entry name" value="HAD_like"/>
    <property type="match status" value="1"/>
</dbReference>
<dbReference type="PANTHER" id="PTHR43434">
    <property type="entry name" value="PHOSPHOGLYCOLATE PHOSPHATASE"/>
    <property type="match status" value="1"/>
</dbReference>
<comment type="caution">
    <text evidence="1">The sequence shown here is derived from an EMBL/GenBank/DDBJ whole genome shotgun (WGS) entry which is preliminary data.</text>
</comment>
<sequence length="374" mass="42916">MKSVLFDVDGVFLSEERCFDVSALTVYELLMDQSYLGLKPDIDLSLLENEDIDRIRADIFVNDDVLKKLKSLGLNSNWDMLYIVFSLHYIQILKALPSDEVEKILQSQQINGEQLQHIGQLIKSNYQIDYQLPLKFLEHVQSGKSNIFSRLQEYARNELNTNDVSYFDFKSPLWHLTQSIYQEWYLGSTLFKEVEGHAPYKQNKSGFIHQEILLRHIKEIQDLLNDLKASGYQIAIATGRPRTETLVPFQTLNLLSYFDEKHIVTASEVLKAETMFAEYKPLGKPNPFSYIATLSGNKKDEYFKYITHQNNIVKKEEVFIVGDSLADLLSAKKIGATFIGTLTGLKGEQAKTELENNDADYIVNHVGNIRDILL</sequence>
<dbReference type="InterPro" id="IPR023214">
    <property type="entry name" value="HAD_sf"/>
</dbReference>
<dbReference type="SFLD" id="SFLDS00003">
    <property type="entry name" value="Haloacid_Dehalogenase"/>
    <property type="match status" value="1"/>
</dbReference>
<accession>A0A2T4PZB6</accession>
<dbReference type="Gene3D" id="3.40.50.1000">
    <property type="entry name" value="HAD superfamily/HAD-like"/>
    <property type="match status" value="1"/>
</dbReference>
<dbReference type="InterPro" id="IPR036412">
    <property type="entry name" value="HAD-like_sf"/>
</dbReference>
<gene>
    <name evidence="1" type="ORF">BU085_08710</name>
</gene>
<organism evidence="1 2">
    <name type="scientific">Staphylococcus warneri</name>
    <dbReference type="NCBI Taxonomy" id="1292"/>
    <lineage>
        <taxon>Bacteria</taxon>
        <taxon>Bacillati</taxon>
        <taxon>Bacillota</taxon>
        <taxon>Bacilli</taxon>
        <taxon>Bacillales</taxon>
        <taxon>Staphylococcaceae</taxon>
        <taxon>Staphylococcus</taxon>
    </lineage>
</organism>
<dbReference type="Pfam" id="PF13419">
    <property type="entry name" value="HAD_2"/>
    <property type="match status" value="1"/>
</dbReference>
<dbReference type="GO" id="GO:0006281">
    <property type="term" value="P:DNA repair"/>
    <property type="evidence" value="ECO:0007669"/>
    <property type="project" value="TreeGrafter"/>
</dbReference>
<dbReference type="AlphaFoldDB" id="A0A2T4PZB6"/>
<dbReference type="SFLD" id="SFLDG01129">
    <property type="entry name" value="C1.5:_HAD__Beta-PGM__Phosphata"/>
    <property type="match status" value="1"/>
</dbReference>
<evidence type="ECO:0000313" key="2">
    <source>
        <dbReference type="Proteomes" id="UP000240717"/>
    </source>
</evidence>
<dbReference type="Proteomes" id="UP000240717">
    <property type="component" value="Unassembled WGS sequence"/>
</dbReference>
<dbReference type="SUPFAM" id="SSF56784">
    <property type="entry name" value="HAD-like"/>
    <property type="match status" value="1"/>
</dbReference>
<keyword evidence="1" id="KW-0378">Hydrolase</keyword>
<dbReference type="RefSeq" id="WP_107533096.1">
    <property type="nucleotide sequence ID" value="NZ_PZEV01000028.1"/>
</dbReference>
<reference evidence="1 2" key="1">
    <citation type="journal article" date="2016" name="Front. Microbiol.">
        <title>Comprehensive Phylogenetic Analysis of Bovine Non-aureus Staphylococci Species Based on Whole-Genome Sequencing.</title>
        <authorList>
            <person name="Naushad S."/>
            <person name="Barkema H.W."/>
            <person name="Luby C."/>
            <person name="Condas L.A."/>
            <person name="Nobrega D.B."/>
            <person name="Carson D.A."/>
            <person name="De Buck J."/>
        </authorList>
    </citation>
    <scope>NUCLEOTIDE SEQUENCE [LARGE SCALE GENOMIC DNA]</scope>
    <source>
        <strain evidence="1 2">SNUC 2993</strain>
    </source>
</reference>
<protein>
    <submittedName>
        <fullName evidence="1">HAD family hydrolase</fullName>
    </submittedName>
</protein>
<dbReference type="GO" id="GO:0008967">
    <property type="term" value="F:phosphoglycolate phosphatase activity"/>
    <property type="evidence" value="ECO:0007669"/>
    <property type="project" value="TreeGrafter"/>
</dbReference>
<dbReference type="STRING" id="1194526.A284_05175"/>
<proteinExistence type="predicted"/>
<dbReference type="PANTHER" id="PTHR43434:SF1">
    <property type="entry name" value="PHOSPHOGLYCOLATE PHOSPHATASE"/>
    <property type="match status" value="1"/>
</dbReference>
<dbReference type="EMBL" id="PZEV01000028">
    <property type="protein sequence ID" value="PTI50503.1"/>
    <property type="molecule type" value="Genomic_DNA"/>
</dbReference>
<dbReference type="InterPro" id="IPR050155">
    <property type="entry name" value="HAD-like_hydrolase_sf"/>
</dbReference>
<dbReference type="InterPro" id="IPR041492">
    <property type="entry name" value="HAD_2"/>
</dbReference>